<sequence length="519" mass="55555">MTKPPLAPKFYGSMISSEVGGQEIAHTHSDTLLKTPHPTESLLPSHTTPSSSLLSSRGISLNLVLLLGSANVVPWLAYISVSDYWNAAFPNKQTSFIFPVLNMALLAIGTVITTLGGRNIGSLRLRIQGTNLLVTFLLLCVPLLIMPNANAGWALPAVYLNLSCLSLLVAVNQSSCYGLAGIMGPDFIQALERGKGWTGVAVVILRAFIKYADGGKGGENSKEERGIEGGIKTNGTGTFFLTASLIVCLATVGYGALVSEAFARVKVDEYEGNLKVHEATPRNTPNTTPTMGKLRRGKRERAAHAPTVDLLTRKVKNKILLRIQVPLVTVFLVFTMCISCFPGVATTLRSDTWGLGTWFPLAMVAAYNVADLIGKTLPSYTKAWKGRNVWVTAVPLLLTAVLMVMEMLEDYSLLSPDIPLLRSDLLKVLSSFLLGLFTGYSSTSCMMSAPSMVDRRYRDVATQCMATSLIFGLLTGSLGGVAIKEAVGLGGVHGGEAPPYPIIHWDHVGSGSPTGLLID</sequence>
<dbReference type="OrthoDB" id="1856718at2759"/>
<feature type="transmembrane region" description="Helical" evidence="8">
    <location>
        <begin position="428"/>
        <end position="449"/>
    </location>
</feature>
<keyword evidence="10" id="KW-1185">Reference proteome</keyword>
<dbReference type="InterPro" id="IPR036259">
    <property type="entry name" value="MFS_trans_sf"/>
</dbReference>
<dbReference type="InterPro" id="IPR002259">
    <property type="entry name" value="Eqnu_transpt"/>
</dbReference>
<evidence type="ECO:0000313" key="9">
    <source>
        <dbReference type="EMBL" id="GMI41703.1"/>
    </source>
</evidence>
<dbReference type="PANTHER" id="PTHR10332:SF10">
    <property type="entry name" value="EQUILIBRATIVE NUCLEOSIDE TRANSPORTER 4"/>
    <property type="match status" value="1"/>
</dbReference>
<feature type="transmembrane region" description="Helical" evidence="8">
    <location>
        <begin position="389"/>
        <end position="408"/>
    </location>
</feature>
<evidence type="ECO:0000256" key="7">
    <source>
        <dbReference type="SAM" id="MobiDB-lite"/>
    </source>
</evidence>
<evidence type="ECO:0000313" key="10">
    <source>
        <dbReference type="Proteomes" id="UP001165065"/>
    </source>
</evidence>
<dbReference type="SUPFAM" id="SSF103473">
    <property type="entry name" value="MFS general substrate transporter"/>
    <property type="match status" value="1"/>
</dbReference>
<keyword evidence="6 8" id="KW-0472">Membrane</keyword>
<feature type="transmembrane region" description="Helical" evidence="8">
    <location>
        <begin position="59"/>
        <end position="81"/>
    </location>
</feature>
<dbReference type="PANTHER" id="PTHR10332">
    <property type="entry name" value="EQUILIBRATIVE NUCLEOSIDE TRANSPORTER"/>
    <property type="match status" value="1"/>
</dbReference>
<evidence type="ECO:0000256" key="8">
    <source>
        <dbReference type="SAM" id="Phobius"/>
    </source>
</evidence>
<feature type="region of interest" description="Disordered" evidence="7">
    <location>
        <begin position="278"/>
        <end position="298"/>
    </location>
</feature>
<feature type="compositionally biased region" description="Low complexity" evidence="7">
    <location>
        <begin position="281"/>
        <end position="290"/>
    </location>
</feature>
<dbReference type="Proteomes" id="UP001165065">
    <property type="component" value="Unassembled WGS sequence"/>
</dbReference>
<dbReference type="GO" id="GO:0005337">
    <property type="term" value="F:nucleoside transmembrane transporter activity"/>
    <property type="evidence" value="ECO:0007669"/>
    <property type="project" value="InterPro"/>
</dbReference>
<evidence type="ECO:0000256" key="4">
    <source>
        <dbReference type="ARBA" id="ARBA00022692"/>
    </source>
</evidence>
<evidence type="ECO:0000256" key="6">
    <source>
        <dbReference type="ARBA" id="ARBA00023136"/>
    </source>
</evidence>
<evidence type="ECO:0000256" key="5">
    <source>
        <dbReference type="ARBA" id="ARBA00022989"/>
    </source>
</evidence>
<protein>
    <recommendedName>
        <fullName evidence="11">Nucleoside transporter</fullName>
    </recommendedName>
</protein>
<feature type="transmembrane region" description="Helical" evidence="8">
    <location>
        <begin position="323"/>
        <end position="345"/>
    </location>
</feature>
<evidence type="ECO:0000256" key="1">
    <source>
        <dbReference type="ARBA" id="ARBA00004141"/>
    </source>
</evidence>
<comment type="similarity">
    <text evidence="2">Belongs to the SLC29A/ENT transporter (TC 2.A.57) family.</text>
</comment>
<feature type="transmembrane region" description="Helical" evidence="8">
    <location>
        <begin position="96"/>
        <end position="117"/>
    </location>
</feature>
<accession>A0A9W7GCZ0</accession>
<dbReference type="Pfam" id="PF01733">
    <property type="entry name" value="Nucleoside_tran"/>
    <property type="match status" value="1"/>
</dbReference>
<keyword evidence="3" id="KW-0813">Transport</keyword>
<dbReference type="GO" id="GO:0005886">
    <property type="term" value="C:plasma membrane"/>
    <property type="evidence" value="ECO:0007669"/>
    <property type="project" value="TreeGrafter"/>
</dbReference>
<dbReference type="EMBL" id="BRYA01000156">
    <property type="protein sequence ID" value="GMI41703.1"/>
    <property type="molecule type" value="Genomic_DNA"/>
</dbReference>
<proteinExistence type="inferred from homology"/>
<feature type="transmembrane region" description="Helical" evidence="8">
    <location>
        <begin position="357"/>
        <end position="377"/>
    </location>
</feature>
<keyword evidence="5 8" id="KW-1133">Transmembrane helix</keyword>
<feature type="transmembrane region" description="Helical" evidence="8">
    <location>
        <begin position="129"/>
        <end position="147"/>
    </location>
</feature>
<comment type="caution">
    <text evidence="9">The sequence shown here is derived from an EMBL/GenBank/DDBJ whole genome shotgun (WGS) entry which is preliminary data.</text>
</comment>
<gene>
    <name evidence="9" type="ORF">TrCOL_g4533</name>
</gene>
<evidence type="ECO:0000256" key="3">
    <source>
        <dbReference type="ARBA" id="ARBA00022448"/>
    </source>
</evidence>
<dbReference type="AlphaFoldDB" id="A0A9W7GCZ0"/>
<name>A0A9W7GCZ0_9STRA</name>
<comment type="subcellular location">
    <subcellularLocation>
        <location evidence="1">Membrane</location>
        <topology evidence="1">Multi-pass membrane protein</topology>
    </subcellularLocation>
</comment>
<keyword evidence="4 8" id="KW-0812">Transmembrane</keyword>
<evidence type="ECO:0008006" key="11">
    <source>
        <dbReference type="Google" id="ProtNLM"/>
    </source>
</evidence>
<organism evidence="9 10">
    <name type="scientific">Triparma columacea</name>
    <dbReference type="NCBI Taxonomy" id="722753"/>
    <lineage>
        <taxon>Eukaryota</taxon>
        <taxon>Sar</taxon>
        <taxon>Stramenopiles</taxon>
        <taxon>Ochrophyta</taxon>
        <taxon>Bolidophyceae</taxon>
        <taxon>Parmales</taxon>
        <taxon>Triparmaceae</taxon>
        <taxon>Triparma</taxon>
    </lineage>
</organism>
<reference evidence="10" key="1">
    <citation type="journal article" date="2023" name="Commun. Biol.">
        <title>Genome analysis of Parmales, the sister group of diatoms, reveals the evolutionary specialization of diatoms from phago-mixotrophs to photoautotrophs.</title>
        <authorList>
            <person name="Ban H."/>
            <person name="Sato S."/>
            <person name="Yoshikawa S."/>
            <person name="Yamada K."/>
            <person name="Nakamura Y."/>
            <person name="Ichinomiya M."/>
            <person name="Sato N."/>
            <person name="Blanc-Mathieu R."/>
            <person name="Endo H."/>
            <person name="Kuwata A."/>
            <person name="Ogata H."/>
        </authorList>
    </citation>
    <scope>NUCLEOTIDE SEQUENCE [LARGE SCALE GENOMIC DNA]</scope>
</reference>
<evidence type="ECO:0000256" key="2">
    <source>
        <dbReference type="ARBA" id="ARBA00007965"/>
    </source>
</evidence>